<dbReference type="InterPro" id="IPR051104">
    <property type="entry name" value="FAD_monoxygenase"/>
</dbReference>
<reference evidence="5 6" key="1">
    <citation type="submission" date="2020-03" db="EMBL/GenBank/DDBJ databases">
        <title>Draft Genome Sequence of Cudoniella acicularis.</title>
        <authorList>
            <person name="Buettner E."/>
            <person name="Kellner H."/>
        </authorList>
    </citation>
    <scope>NUCLEOTIDE SEQUENCE [LARGE SCALE GENOMIC DNA]</scope>
    <source>
        <strain evidence="5 6">DSM 108380</strain>
    </source>
</reference>
<dbReference type="OrthoDB" id="16820at2759"/>
<dbReference type="Pfam" id="PF01494">
    <property type="entry name" value="FAD_binding_3"/>
    <property type="match status" value="1"/>
</dbReference>
<dbReference type="GO" id="GO:0044550">
    <property type="term" value="P:secondary metabolite biosynthetic process"/>
    <property type="evidence" value="ECO:0007669"/>
    <property type="project" value="TreeGrafter"/>
</dbReference>
<dbReference type="Proteomes" id="UP000566819">
    <property type="component" value="Unassembled WGS sequence"/>
</dbReference>
<evidence type="ECO:0000313" key="5">
    <source>
        <dbReference type="EMBL" id="KAF4628375.1"/>
    </source>
</evidence>
<dbReference type="EMBL" id="JAAMPI010000821">
    <property type="protein sequence ID" value="KAF4628375.1"/>
    <property type="molecule type" value="Genomic_DNA"/>
</dbReference>
<dbReference type="SUPFAM" id="SSF51905">
    <property type="entry name" value="FAD/NAD(P)-binding domain"/>
    <property type="match status" value="1"/>
</dbReference>
<dbReference type="PANTHER" id="PTHR46720">
    <property type="entry name" value="HYDROXYLASE, PUTATIVE (AFU_ORTHOLOGUE AFUA_3G01460)-RELATED"/>
    <property type="match status" value="1"/>
</dbReference>
<keyword evidence="6" id="KW-1185">Reference proteome</keyword>
<gene>
    <name evidence="5" type="ORF">G7Y89_g9772</name>
</gene>
<dbReference type="InterPro" id="IPR002938">
    <property type="entry name" value="FAD-bd"/>
</dbReference>
<keyword evidence="1" id="KW-0285">Flavoprotein</keyword>
<protein>
    <recommendedName>
        <fullName evidence="4">FAD-binding domain-containing protein</fullName>
    </recommendedName>
</protein>
<dbReference type="InterPro" id="IPR036188">
    <property type="entry name" value="FAD/NAD-bd_sf"/>
</dbReference>
<keyword evidence="3" id="KW-0560">Oxidoreductase</keyword>
<sequence>MTLSPPNVAIIGSGLSGLSLALALHQQNIPSTIYESRSSPLNIGGAVMLSPNALKVLSALGLYDRVRVRGYNFQTLEYRDGAGKLLEKPYEFGGKEKYGFDGLRIYRHVLIEELLKMLGEKGIKVVFGRKFVRVVEETEEGVKWEFEGGEVGEADILVGADGIHSTVRKYLYPDLKPTFTGMAGITAAVPTKQLKLPEGYHIPVTISTPYGGFTIAPQQVDGSEVLIGKQKRVEENHNQAGWARVSADKDALVKFLQQDAEHFPSIVQNAVSSIPHDKINVWPFYIVPKLSKWASEKRRVVILGDGAHAIPPSAGQGINQAFEDVYIFALLLGQAYVNEKVKMQDSLSFWQEYRQQRIEKVMGLNKQIELRRMPKEELDKMPAGSIQDIELNWLYEPDFKRDVESWVAERA</sequence>
<dbReference type="FunFam" id="3.50.50.60:FF:000156">
    <property type="entry name" value="Salicylate hydroxylase, putative"/>
    <property type="match status" value="1"/>
</dbReference>
<comment type="caution">
    <text evidence="5">The sequence shown here is derived from an EMBL/GenBank/DDBJ whole genome shotgun (WGS) entry which is preliminary data.</text>
</comment>
<keyword evidence="2" id="KW-0274">FAD</keyword>
<name>A0A8H4RGB4_9HELO</name>
<dbReference type="PRINTS" id="PR00420">
    <property type="entry name" value="RNGMNOXGNASE"/>
</dbReference>
<evidence type="ECO:0000256" key="3">
    <source>
        <dbReference type="ARBA" id="ARBA00023002"/>
    </source>
</evidence>
<dbReference type="AlphaFoldDB" id="A0A8H4RGB4"/>
<evidence type="ECO:0000259" key="4">
    <source>
        <dbReference type="Pfam" id="PF01494"/>
    </source>
</evidence>
<accession>A0A8H4RGB4</accession>
<evidence type="ECO:0000256" key="2">
    <source>
        <dbReference type="ARBA" id="ARBA00022827"/>
    </source>
</evidence>
<evidence type="ECO:0000256" key="1">
    <source>
        <dbReference type="ARBA" id="ARBA00022630"/>
    </source>
</evidence>
<organism evidence="5 6">
    <name type="scientific">Cudoniella acicularis</name>
    <dbReference type="NCBI Taxonomy" id="354080"/>
    <lineage>
        <taxon>Eukaryota</taxon>
        <taxon>Fungi</taxon>
        <taxon>Dikarya</taxon>
        <taxon>Ascomycota</taxon>
        <taxon>Pezizomycotina</taxon>
        <taxon>Leotiomycetes</taxon>
        <taxon>Helotiales</taxon>
        <taxon>Tricladiaceae</taxon>
        <taxon>Cudoniella</taxon>
    </lineage>
</organism>
<proteinExistence type="predicted"/>
<dbReference type="PANTHER" id="PTHR46720:SF1">
    <property type="entry name" value="HYDROXYLASE, PUTATIVE (AFU_ORTHOLOGUE AFUA_8G06050)-RELATED"/>
    <property type="match status" value="1"/>
</dbReference>
<dbReference type="GO" id="GO:0071949">
    <property type="term" value="F:FAD binding"/>
    <property type="evidence" value="ECO:0007669"/>
    <property type="project" value="InterPro"/>
</dbReference>
<evidence type="ECO:0000313" key="6">
    <source>
        <dbReference type="Proteomes" id="UP000566819"/>
    </source>
</evidence>
<dbReference type="GO" id="GO:0016491">
    <property type="term" value="F:oxidoreductase activity"/>
    <property type="evidence" value="ECO:0007669"/>
    <property type="project" value="UniProtKB-KW"/>
</dbReference>
<feature type="domain" description="FAD-binding" evidence="4">
    <location>
        <begin position="7"/>
        <end position="337"/>
    </location>
</feature>
<dbReference type="Gene3D" id="3.50.50.60">
    <property type="entry name" value="FAD/NAD(P)-binding domain"/>
    <property type="match status" value="1"/>
</dbReference>